<evidence type="ECO:0000256" key="2">
    <source>
        <dbReference type="SAM" id="Phobius"/>
    </source>
</evidence>
<keyword evidence="2" id="KW-0812">Transmembrane</keyword>
<protein>
    <submittedName>
        <fullName evidence="3">Uncharacterized protein</fullName>
    </submittedName>
</protein>
<dbReference type="EMBL" id="JBBNOP010000009">
    <property type="protein sequence ID" value="MEQ3363512.1"/>
    <property type="molecule type" value="Genomic_DNA"/>
</dbReference>
<dbReference type="Proteomes" id="UP001487305">
    <property type="component" value="Unassembled WGS sequence"/>
</dbReference>
<reference evidence="3 4" key="1">
    <citation type="submission" date="2024-04" db="EMBL/GenBank/DDBJ databases">
        <title>Human intestinal bacterial collection.</title>
        <authorList>
            <person name="Pauvert C."/>
            <person name="Hitch T.C.A."/>
            <person name="Clavel T."/>
        </authorList>
    </citation>
    <scope>NUCLEOTIDE SEQUENCE [LARGE SCALE GENOMIC DNA]</scope>
    <source>
        <strain evidence="3 4">CLA-KB-H42</strain>
    </source>
</reference>
<keyword evidence="4" id="KW-1185">Reference proteome</keyword>
<gene>
    <name evidence="3" type="ORF">AAA083_11065</name>
</gene>
<comment type="caution">
    <text evidence="3">The sequence shown here is derived from an EMBL/GenBank/DDBJ whole genome shotgun (WGS) entry which is preliminary data.</text>
</comment>
<evidence type="ECO:0000256" key="1">
    <source>
        <dbReference type="SAM" id="MobiDB-lite"/>
    </source>
</evidence>
<keyword evidence="2" id="KW-1133">Transmembrane helix</keyword>
<accession>A0ABV1JHI3</accession>
<dbReference type="RefSeq" id="WP_102373342.1">
    <property type="nucleotide sequence ID" value="NZ_JBBNOP010000009.1"/>
</dbReference>
<evidence type="ECO:0000313" key="4">
    <source>
        <dbReference type="Proteomes" id="UP001487305"/>
    </source>
</evidence>
<sequence>MNLQKEISFGAPKRVDYPVKTDINLMKAEVTRGNTLVNILLFLVFLVLLALFVKFAVADPLSTGMQSSQALTAAQAKLDALKAENASYIELNQEYSKYILDGLTEEEMNLVDRNDLLDLLSETVMRVTFVSGVKVVGNSVAISCIGVDLQYLSEVVRILDHDERVAYATVSAAQEEDGALLAATIQIVLKEASAAEADDEAGQSPSPSDSSGVDLAGALGVTSSAGGASDEN</sequence>
<organism evidence="3 4">
    <name type="scientific">Raoultibacter massiliensis</name>
    <dbReference type="NCBI Taxonomy" id="1852371"/>
    <lineage>
        <taxon>Bacteria</taxon>
        <taxon>Bacillati</taxon>
        <taxon>Actinomycetota</taxon>
        <taxon>Coriobacteriia</taxon>
        <taxon>Eggerthellales</taxon>
        <taxon>Eggerthellaceae</taxon>
        <taxon>Raoultibacter</taxon>
    </lineage>
</organism>
<evidence type="ECO:0000313" key="3">
    <source>
        <dbReference type="EMBL" id="MEQ3363512.1"/>
    </source>
</evidence>
<feature type="region of interest" description="Disordered" evidence="1">
    <location>
        <begin position="196"/>
        <end position="232"/>
    </location>
</feature>
<feature type="transmembrane region" description="Helical" evidence="2">
    <location>
        <begin position="36"/>
        <end position="57"/>
    </location>
</feature>
<proteinExistence type="predicted"/>
<keyword evidence="2" id="KW-0472">Membrane</keyword>
<name>A0ABV1JHI3_9ACTN</name>